<dbReference type="EMBL" id="LR796147">
    <property type="protein sequence ID" value="CAB4121441.1"/>
    <property type="molecule type" value="Genomic_DNA"/>
</dbReference>
<organism evidence="1">
    <name type="scientific">uncultured Caudovirales phage</name>
    <dbReference type="NCBI Taxonomy" id="2100421"/>
    <lineage>
        <taxon>Viruses</taxon>
        <taxon>Duplodnaviria</taxon>
        <taxon>Heunggongvirae</taxon>
        <taxon>Uroviricota</taxon>
        <taxon>Caudoviricetes</taxon>
        <taxon>Peduoviridae</taxon>
        <taxon>Maltschvirus</taxon>
        <taxon>Maltschvirus maltsch</taxon>
    </lineage>
</organism>
<name>A0A6J5KIQ1_9CAUD</name>
<accession>A0A6J5KIQ1</accession>
<gene>
    <name evidence="1" type="ORF">UFOVP11_24</name>
</gene>
<dbReference type="NCBIfam" id="TIGR01725">
    <property type="entry name" value="phge_HK97_gp10"/>
    <property type="match status" value="1"/>
</dbReference>
<proteinExistence type="predicted"/>
<evidence type="ECO:0000313" key="1">
    <source>
        <dbReference type="EMBL" id="CAB4121441.1"/>
    </source>
</evidence>
<reference evidence="1" key="1">
    <citation type="submission" date="2020-04" db="EMBL/GenBank/DDBJ databases">
        <authorList>
            <person name="Chiriac C."/>
            <person name="Salcher M."/>
            <person name="Ghai R."/>
            <person name="Kavagutti S V."/>
        </authorList>
    </citation>
    <scope>NUCLEOTIDE SEQUENCE</scope>
</reference>
<protein>
    <submittedName>
        <fullName evidence="1">Phge_HK97_gp10, phage protein, HK97 gp10 family</fullName>
    </submittedName>
</protein>
<dbReference type="InterPro" id="IPR010064">
    <property type="entry name" value="HK97-gp10_tail"/>
</dbReference>
<sequence length="183" mass="20038">MADLLKVKFEGGLELKEMLDQMNEDFGQKDTKRILASAVRTSMQPVLQNAKSLVRKDSGALEASLRIEARKPTNKDKKSIYINDTDVVIGLVTIAPPSVLAKKKFLNLKSGYANTSAFNKKQIKQVGIQLDMRGIANEFGTAKLPAKPFLRPAMESGAVQVLGSLSESLATALQKYKSRKNKG</sequence>